<dbReference type="EMBL" id="FMJC01000002">
    <property type="protein sequence ID" value="SCM73266.1"/>
    <property type="molecule type" value="Genomic_DNA"/>
</dbReference>
<organism evidence="1">
    <name type="scientific">uncultured Desulfovibrio sp</name>
    <dbReference type="NCBI Taxonomy" id="167968"/>
    <lineage>
        <taxon>Bacteria</taxon>
        <taxon>Pseudomonadati</taxon>
        <taxon>Thermodesulfobacteriota</taxon>
        <taxon>Desulfovibrionia</taxon>
        <taxon>Desulfovibrionales</taxon>
        <taxon>Desulfovibrionaceae</taxon>
        <taxon>Desulfovibrio</taxon>
        <taxon>environmental samples</taxon>
    </lineage>
</organism>
<evidence type="ECO:0000313" key="1">
    <source>
        <dbReference type="EMBL" id="SCM73266.1"/>
    </source>
</evidence>
<reference evidence="1" key="1">
    <citation type="submission" date="2016-08" db="EMBL/GenBank/DDBJ databases">
        <authorList>
            <person name="Seilhamer J.J."/>
        </authorList>
    </citation>
    <scope>NUCLEOTIDE SEQUENCE</scope>
    <source>
        <strain evidence="1">86-1</strain>
    </source>
</reference>
<dbReference type="AlphaFoldDB" id="A0A212L6U5"/>
<gene>
    <name evidence="1" type="ORF">KL86DES1_21192</name>
</gene>
<accession>A0A212L6U5</accession>
<name>A0A212L6U5_9BACT</name>
<evidence type="ECO:0008006" key="2">
    <source>
        <dbReference type="Google" id="ProtNLM"/>
    </source>
</evidence>
<proteinExistence type="predicted"/>
<sequence length="107" mass="12160">MAQGICLLDQALDLAMQEMAALEDGAYDKAVALAEKRNEITSMAWRMLDGDNVEECRGHLLELNRVQEHLTSLATQARDALRQELQRSRLERQRMHGYHQAIGQALQ</sequence>
<dbReference type="RefSeq" id="WP_179980612.1">
    <property type="nucleotide sequence ID" value="NZ_LT608333.1"/>
</dbReference>
<protein>
    <recommendedName>
        <fullName evidence="2">Flagellar protein FliT</fullName>
    </recommendedName>
</protein>